<comment type="similarity">
    <text evidence="1 6">Belongs to the MinC family.</text>
</comment>
<evidence type="ECO:0000256" key="3">
    <source>
        <dbReference type="ARBA" id="ARBA00023210"/>
    </source>
</evidence>
<comment type="function">
    <text evidence="6">Cell division inhibitor that blocks the formation of polar Z ring septums. Rapidly oscillates between the poles of the cell to destabilize FtsZ filaments that have formed before they mature into polar Z rings. Prevents FtsZ polymerization.</text>
</comment>
<dbReference type="InterPro" id="IPR055219">
    <property type="entry name" value="MinC_N_1"/>
</dbReference>
<dbReference type="Pfam" id="PF03775">
    <property type="entry name" value="MinC_C"/>
    <property type="match status" value="1"/>
</dbReference>
<dbReference type="InterPro" id="IPR016098">
    <property type="entry name" value="CAP/MinC_C"/>
</dbReference>
<organism evidence="9 10">
    <name type="scientific">Ligilactobacillus murinus DSM 20452 = NBRC 14221</name>
    <dbReference type="NCBI Taxonomy" id="1423772"/>
    <lineage>
        <taxon>Bacteria</taxon>
        <taxon>Bacillati</taxon>
        <taxon>Bacillota</taxon>
        <taxon>Bacilli</taxon>
        <taxon>Lactobacillales</taxon>
        <taxon>Lactobacillaceae</taxon>
        <taxon>Ligilactobacillus</taxon>
    </lineage>
</organism>
<dbReference type="PANTHER" id="PTHR34108:SF1">
    <property type="entry name" value="SEPTUM SITE-DETERMINING PROTEIN MINC"/>
    <property type="match status" value="1"/>
</dbReference>
<keyword evidence="2 6" id="KW-0132">Cell division</keyword>
<dbReference type="Gene3D" id="2.160.20.70">
    <property type="match status" value="1"/>
</dbReference>
<dbReference type="GO" id="GO:0000917">
    <property type="term" value="P:division septum assembly"/>
    <property type="evidence" value="ECO:0007669"/>
    <property type="project" value="UniProtKB-KW"/>
</dbReference>
<evidence type="ECO:0000259" key="7">
    <source>
        <dbReference type="Pfam" id="PF03775"/>
    </source>
</evidence>
<accession>A0A0R2BCA5</accession>
<evidence type="ECO:0000256" key="4">
    <source>
        <dbReference type="ARBA" id="ARBA00023306"/>
    </source>
</evidence>
<gene>
    <name evidence="6" type="primary">minC</name>
    <name evidence="9" type="ORF">FC48_GL000780</name>
</gene>
<protein>
    <recommendedName>
        <fullName evidence="6">Probable septum site-determining protein MinC</fullName>
    </recommendedName>
</protein>
<evidence type="ECO:0000256" key="6">
    <source>
        <dbReference type="HAMAP-Rule" id="MF_00267"/>
    </source>
</evidence>
<dbReference type="AlphaFoldDB" id="A0A0R2BCA5"/>
<comment type="caution">
    <text evidence="9">The sequence shown here is derived from an EMBL/GenBank/DDBJ whole genome shotgun (WGS) entry which is preliminary data.</text>
</comment>
<feature type="domain" description="Septum formation inhibitor MinC C-terminal" evidence="7">
    <location>
        <begin position="106"/>
        <end position="190"/>
    </location>
</feature>
<dbReference type="Proteomes" id="UP000051612">
    <property type="component" value="Unassembled WGS sequence"/>
</dbReference>
<dbReference type="Gene3D" id="3.30.160.540">
    <property type="match status" value="1"/>
</dbReference>
<evidence type="ECO:0000256" key="1">
    <source>
        <dbReference type="ARBA" id="ARBA00006291"/>
    </source>
</evidence>
<feature type="domain" description="Septum site-determining protein MinC N-terminal" evidence="8">
    <location>
        <begin position="5"/>
        <end position="82"/>
    </location>
</feature>
<evidence type="ECO:0000313" key="10">
    <source>
        <dbReference type="Proteomes" id="UP000051612"/>
    </source>
</evidence>
<reference evidence="9 10" key="1">
    <citation type="journal article" date="2015" name="Genome Announc.">
        <title>Expanding the biotechnology potential of lactobacilli through comparative genomics of 213 strains and associated genera.</title>
        <authorList>
            <person name="Sun Z."/>
            <person name="Harris H.M."/>
            <person name="McCann A."/>
            <person name="Guo C."/>
            <person name="Argimon S."/>
            <person name="Zhang W."/>
            <person name="Yang X."/>
            <person name="Jeffery I.B."/>
            <person name="Cooney J.C."/>
            <person name="Kagawa T.F."/>
            <person name="Liu W."/>
            <person name="Song Y."/>
            <person name="Salvetti E."/>
            <person name="Wrobel A."/>
            <person name="Rasinkangas P."/>
            <person name="Parkhill J."/>
            <person name="Rea M.C."/>
            <person name="O'Sullivan O."/>
            <person name="Ritari J."/>
            <person name="Douillard F.P."/>
            <person name="Paul Ross R."/>
            <person name="Yang R."/>
            <person name="Briner A.E."/>
            <person name="Felis G.E."/>
            <person name="de Vos W.M."/>
            <person name="Barrangou R."/>
            <person name="Klaenhammer T.R."/>
            <person name="Caufield P.W."/>
            <person name="Cui Y."/>
            <person name="Zhang H."/>
            <person name="O'Toole P.W."/>
        </authorList>
    </citation>
    <scope>NUCLEOTIDE SEQUENCE [LARGE SCALE GENOMIC DNA]</scope>
    <source>
        <strain evidence="9 10">DSM 20452</strain>
    </source>
</reference>
<dbReference type="HAMAP" id="MF_00267">
    <property type="entry name" value="MinC"/>
    <property type="match status" value="1"/>
</dbReference>
<dbReference type="RefSeq" id="WP_056959352.1">
    <property type="nucleotide sequence ID" value="NZ_AYYN01000140.1"/>
</dbReference>
<dbReference type="PATRIC" id="fig|1423772.3.peg.852"/>
<dbReference type="GO" id="GO:1901891">
    <property type="term" value="P:regulation of cell septum assembly"/>
    <property type="evidence" value="ECO:0007669"/>
    <property type="project" value="InterPro"/>
</dbReference>
<dbReference type="Pfam" id="PF22642">
    <property type="entry name" value="MinC_N_1"/>
    <property type="match status" value="1"/>
</dbReference>
<dbReference type="GO" id="GO:0000902">
    <property type="term" value="P:cell morphogenesis"/>
    <property type="evidence" value="ECO:0007669"/>
    <property type="project" value="InterPro"/>
</dbReference>
<keyword evidence="3 6" id="KW-0717">Septation</keyword>
<keyword evidence="4 6" id="KW-0131">Cell cycle</keyword>
<sequence length="220" mass="24572">MQAAVLKGYKDGYELIIRDNADFDQALSELKDLFRKLQLDTVGEEKQISFTVNTKRRLLSAKQKQKIEALVGNYPRFSIYKFVSDVVDTKDALEFMEEHTVHVNSDTIRNGQVKLIKGDVLFLGNIHKGGILQATGSIFVLGNVEGILHAGYNDNVIAVIAGNFKQAQQVRISDLVDIIEPDMQADKVVAYVNDLHALSYTTLAELKTLRPKIFTQIGGF</sequence>
<evidence type="ECO:0000313" key="9">
    <source>
        <dbReference type="EMBL" id="KRM73516.1"/>
    </source>
</evidence>
<comment type="subunit">
    <text evidence="5 6">Interacts with MinD and FtsZ.</text>
</comment>
<evidence type="ECO:0000259" key="8">
    <source>
        <dbReference type="Pfam" id="PF22642"/>
    </source>
</evidence>
<dbReference type="InterPro" id="IPR005526">
    <property type="entry name" value="Septum_form_inhib_MinC_C"/>
</dbReference>
<evidence type="ECO:0000256" key="5">
    <source>
        <dbReference type="ARBA" id="ARBA00046874"/>
    </source>
</evidence>
<dbReference type="SUPFAM" id="SSF63848">
    <property type="entry name" value="Cell-division inhibitor MinC, C-terminal domain"/>
    <property type="match status" value="1"/>
</dbReference>
<name>A0A0R2BCA5_9LACO</name>
<proteinExistence type="inferred from homology"/>
<dbReference type="EMBL" id="AYYN01000140">
    <property type="protein sequence ID" value="KRM73516.1"/>
    <property type="molecule type" value="Genomic_DNA"/>
</dbReference>
<evidence type="ECO:0000256" key="2">
    <source>
        <dbReference type="ARBA" id="ARBA00022618"/>
    </source>
</evidence>
<dbReference type="InterPro" id="IPR036145">
    <property type="entry name" value="MinC_C_sf"/>
</dbReference>
<dbReference type="PANTHER" id="PTHR34108">
    <property type="entry name" value="SEPTUM SITE-DETERMINING PROTEIN MINC"/>
    <property type="match status" value="1"/>
</dbReference>
<dbReference type="InterPro" id="IPR013033">
    <property type="entry name" value="MinC"/>
</dbReference>